<dbReference type="RefSeq" id="WP_110999122.1">
    <property type="nucleotide sequence ID" value="NZ_QKTW01000017.1"/>
</dbReference>
<dbReference type="AlphaFoldDB" id="A0A2W2AB56"/>
<protein>
    <recommendedName>
        <fullName evidence="2">Secretion system C-terminal sorting domain-containing protein</fullName>
    </recommendedName>
</protein>
<dbReference type="NCBIfam" id="TIGR04183">
    <property type="entry name" value="Por_Secre_tail"/>
    <property type="match status" value="1"/>
</dbReference>
<accession>A0A2W2AB56</accession>
<feature type="signal peptide" evidence="1">
    <location>
        <begin position="1"/>
        <end position="21"/>
    </location>
</feature>
<keyword evidence="4" id="KW-1185">Reference proteome</keyword>
<dbReference type="EMBL" id="QKTW01000017">
    <property type="protein sequence ID" value="PZF72531.1"/>
    <property type="molecule type" value="Genomic_DNA"/>
</dbReference>
<organism evidence="3 4">
    <name type="scientific">Taibaiella soli</name>
    <dbReference type="NCBI Taxonomy" id="1649169"/>
    <lineage>
        <taxon>Bacteria</taxon>
        <taxon>Pseudomonadati</taxon>
        <taxon>Bacteroidota</taxon>
        <taxon>Chitinophagia</taxon>
        <taxon>Chitinophagales</taxon>
        <taxon>Chitinophagaceae</taxon>
        <taxon>Taibaiella</taxon>
    </lineage>
</organism>
<reference evidence="3 4" key="1">
    <citation type="submission" date="2018-06" db="EMBL/GenBank/DDBJ databases">
        <title>Mucibacter soli gen. nov., sp. nov., a new member of the family Chitinophagaceae producing mucin.</title>
        <authorList>
            <person name="Kim M.-K."/>
            <person name="Park S."/>
            <person name="Kim T.-S."/>
            <person name="Joung Y."/>
            <person name="Han J.-H."/>
            <person name="Kim S.B."/>
        </authorList>
    </citation>
    <scope>NUCLEOTIDE SEQUENCE [LARGE SCALE GENOMIC DNA]</scope>
    <source>
        <strain evidence="3 4">R1-15</strain>
    </source>
</reference>
<sequence length="316" mass="35643">MRKTLLLFLLLMAVTVKFCQAQIRYGNPIDSFYVQFQPDSPLSAHSSWSALSIDTAGMSVWQLGNTVKPFFSDSSQIYGMMTDTLQPYPVNSNGSFVVKWNRVFNTILSFRHKYQTTPGKDGGIVEFSTDSVVWYNVRGNCYDAQLYQALLFDSMYTVTDTLEDGEPAFSGTSSGWITSYIQFFDGLPVRVTGACNGLPQLLYLRFRFVSDSVADSLDGWIISQFKVRTDYYGSNVNDIKYNVLHIAPNPSATGIFMFPALEQSDKFRIIITDVQGRVVKDQPYTSRLDLGAYPSGVYFYRVSNGTVQYNGKLIRE</sequence>
<evidence type="ECO:0000313" key="3">
    <source>
        <dbReference type="EMBL" id="PZF72531.1"/>
    </source>
</evidence>
<dbReference type="InterPro" id="IPR026444">
    <property type="entry name" value="Secre_tail"/>
</dbReference>
<dbReference type="Pfam" id="PF18962">
    <property type="entry name" value="Por_Secre_tail"/>
    <property type="match status" value="1"/>
</dbReference>
<gene>
    <name evidence="3" type="ORF">DN068_11745</name>
</gene>
<evidence type="ECO:0000256" key="1">
    <source>
        <dbReference type="SAM" id="SignalP"/>
    </source>
</evidence>
<dbReference type="OrthoDB" id="9816167at2"/>
<evidence type="ECO:0000259" key="2">
    <source>
        <dbReference type="Pfam" id="PF18962"/>
    </source>
</evidence>
<dbReference type="Proteomes" id="UP000248745">
    <property type="component" value="Unassembled WGS sequence"/>
</dbReference>
<comment type="caution">
    <text evidence="3">The sequence shown here is derived from an EMBL/GenBank/DDBJ whole genome shotgun (WGS) entry which is preliminary data.</text>
</comment>
<proteinExistence type="predicted"/>
<name>A0A2W2AB56_9BACT</name>
<feature type="domain" description="Secretion system C-terminal sorting" evidence="2">
    <location>
        <begin position="247"/>
        <end position="314"/>
    </location>
</feature>
<evidence type="ECO:0000313" key="4">
    <source>
        <dbReference type="Proteomes" id="UP000248745"/>
    </source>
</evidence>
<keyword evidence="1" id="KW-0732">Signal</keyword>
<feature type="chain" id="PRO_5015910626" description="Secretion system C-terminal sorting domain-containing protein" evidence="1">
    <location>
        <begin position="22"/>
        <end position="316"/>
    </location>
</feature>